<evidence type="ECO:0000313" key="1">
    <source>
        <dbReference type="EMBL" id="TMS37810.1"/>
    </source>
</evidence>
<dbReference type="EMBL" id="AZBU02000001">
    <property type="protein sequence ID" value="TMS37810.1"/>
    <property type="molecule type" value="Genomic_DNA"/>
</dbReference>
<evidence type="ECO:0000313" key="2">
    <source>
        <dbReference type="Proteomes" id="UP000298663"/>
    </source>
</evidence>
<name>A0A4U8UWI1_STECR</name>
<accession>A0A4U8UWI1</accession>
<protein>
    <submittedName>
        <fullName evidence="1">Uncharacterized protein</fullName>
    </submittedName>
</protein>
<gene>
    <name evidence="1" type="ORF">L596_004668</name>
</gene>
<comment type="caution">
    <text evidence="1">The sequence shown here is derived from an EMBL/GenBank/DDBJ whole genome shotgun (WGS) entry which is preliminary data.</text>
</comment>
<reference evidence="1 2" key="2">
    <citation type="journal article" date="2019" name="G3 (Bethesda)">
        <title>Hybrid Assembly of the Genome of the Entomopathogenic Nematode Steinernema carpocapsae Identifies the X-Chromosome.</title>
        <authorList>
            <person name="Serra L."/>
            <person name="Macchietto M."/>
            <person name="Macias-Munoz A."/>
            <person name="McGill C.J."/>
            <person name="Rodriguez I.M."/>
            <person name="Rodriguez B."/>
            <person name="Murad R."/>
            <person name="Mortazavi A."/>
        </authorList>
    </citation>
    <scope>NUCLEOTIDE SEQUENCE [LARGE SCALE GENOMIC DNA]</scope>
    <source>
        <strain evidence="1 2">ALL</strain>
    </source>
</reference>
<reference evidence="1 2" key="1">
    <citation type="journal article" date="2015" name="Genome Biol.">
        <title>Comparative genomics of Steinernema reveals deeply conserved gene regulatory networks.</title>
        <authorList>
            <person name="Dillman A.R."/>
            <person name="Macchietto M."/>
            <person name="Porter C.F."/>
            <person name="Rogers A."/>
            <person name="Williams B."/>
            <person name="Antoshechkin I."/>
            <person name="Lee M.M."/>
            <person name="Goodwin Z."/>
            <person name="Lu X."/>
            <person name="Lewis E.E."/>
            <person name="Goodrich-Blair H."/>
            <person name="Stock S.P."/>
            <person name="Adams B.J."/>
            <person name="Sternberg P.W."/>
            <person name="Mortazavi A."/>
        </authorList>
    </citation>
    <scope>NUCLEOTIDE SEQUENCE [LARGE SCALE GENOMIC DNA]</scope>
    <source>
        <strain evidence="1 2">ALL</strain>
    </source>
</reference>
<proteinExistence type="predicted"/>
<dbReference type="Proteomes" id="UP000298663">
    <property type="component" value="Unassembled WGS sequence"/>
</dbReference>
<dbReference type="AlphaFoldDB" id="A0A4U8UWI1"/>
<sequence>MTNVSERFFGTRVGNCGLFVVADVKNSEMGVWHACGMVTVGRKAASNVPVINGIAYLDSLIRLVSGNG</sequence>
<organism evidence="1 2">
    <name type="scientific">Steinernema carpocapsae</name>
    <name type="common">Entomopathogenic nematode</name>
    <dbReference type="NCBI Taxonomy" id="34508"/>
    <lineage>
        <taxon>Eukaryota</taxon>
        <taxon>Metazoa</taxon>
        <taxon>Ecdysozoa</taxon>
        <taxon>Nematoda</taxon>
        <taxon>Chromadorea</taxon>
        <taxon>Rhabditida</taxon>
        <taxon>Tylenchina</taxon>
        <taxon>Panagrolaimomorpha</taxon>
        <taxon>Strongyloidoidea</taxon>
        <taxon>Steinernematidae</taxon>
        <taxon>Steinernema</taxon>
    </lineage>
</organism>
<keyword evidence="2" id="KW-1185">Reference proteome</keyword>